<dbReference type="Proteomes" id="UP000594454">
    <property type="component" value="Chromosome 4"/>
</dbReference>
<protein>
    <recommendedName>
        <fullName evidence="5">CN hydrolase domain-containing protein</fullName>
    </recommendedName>
</protein>
<dbReference type="PANTHER" id="PTHR10609">
    <property type="entry name" value="BIOTINIDASE-RELATED"/>
    <property type="match status" value="1"/>
</dbReference>
<dbReference type="InterPro" id="IPR036526">
    <property type="entry name" value="C-N_Hydrolase_sf"/>
</dbReference>
<dbReference type="PROSITE" id="PS50263">
    <property type="entry name" value="CN_HYDROLASE"/>
    <property type="match status" value="1"/>
</dbReference>
<comment type="similarity">
    <text evidence="1">Belongs to the carbon-nitrogen hydrolase superfamily. BTD/VNN family.</text>
</comment>
<dbReference type="InterPro" id="IPR040154">
    <property type="entry name" value="Biotinidase/VNN"/>
</dbReference>
<keyword evidence="4" id="KW-0732">Signal</keyword>
<dbReference type="GO" id="GO:0016787">
    <property type="term" value="F:hydrolase activity"/>
    <property type="evidence" value="ECO:0007669"/>
    <property type="project" value="UniProtKB-KW"/>
</dbReference>
<keyword evidence="3" id="KW-0472">Membrane</keyword>
<dbReference type="SUPFAM" id="SSF56317">
    <property type="entry name" value="Carbon-nitrogen hydrolase"/>
    <property type="match status" value="1"/>
</dbReference>
<dbReference type="Pfam" id="PF00795">
    <property type="entry name" value="CN_hydrolase"/>
    <property type="match status" value="1"/>
</dbReference>
<feature type="chain" id="PRO_5030800611" description="CN hydrolase domain-containing protein" evidence="4">
    <location>
        <begin position="24"/>
        <end position="523"/>
    </location>
</feature>
<reference evidence="6 7" key="1">
    <citation type="submission" date="2020-11" db="EMBL/GenBank/DDBJ databases">
        <authorList>
            <person name="Wallbank WR R."/>
            <person name="Pardo Diaz C."/>
            <person name="Kozak K."/>
            <person name="Martin S."/>
            <person name="Jiggins C."/>
            <person name="Moest M."/>
            <person name="Warren A I."/>
            <person name="Generalovic N T."/>
            <person name="Byers J.R.P. K."/>
            <person name="Montejo-Kovacevich G."/>
            <person name="Yen C E."/>
        </authorList>
    </citation>
    <scope>NUCLEOTIDE SEQUENCE [LARGE SCALE GENOMIC DNA]</scope>
</reference>
<evidence type="ECO:0000259" key="5">
    <source>
        <dbReference type="PROSITE" id="PS50263"/>
    </source>
</evidence>
<evidence type="ECO:0000256" key="1">
    <source>
        <dbReference type="ARBA" id="ARBA00008225"/>
    </source>
</evidence>
<gene>
    <name evidence="6" type="ORF">HERILL_LOCUS9659</name>
</gene>
<sequence length="523" mass="58232">MSKFWTKFRLLVLFVIFSDSDQASTPDSLTYVAGVVEFNPPIFKYRNETSAPEYRNIIFSKEAEDVDIMVFPEMTLNTVLTTTFVPDPKLKIVPCDNADYEEFLSSMSCTARDSRKYLVINVIEKATCTNTTQESIGDPRPCSSNGLNSYNTNVVFDRNGAVISRYRKWNLFGELGRNTTYKPEYGVFDTDFGVRFGHFICFDILFYTPAQEIVSSGVTDFVFPTMWFSELPFLTAVQVQSAWAYTNDVNLLAAGANNAAVGSTGTGIYAGKQGTIVATMTANPLRKLFVATVPKKGSNLAITPSIEENDIGSQDLFLKRDHIESYNTSIVDTSSEIVRETLCHEDLCCDFIAVIKNQTVSGNSSSYTYRLTVYDGNRSYSGAAEGSLKICSIMACTNATLASCGRVFTRDVQVENTFIFQDILIEGKFRNSGMLFVMPNSLDFTYMPVKNSEYYLNKQEYINHTYAQISLTQPRANLLTFGIYVNVLNKTESGDTASSAKLSLLALLASSIFVLFINGNLIR</sequence>
<accession>A0A7R8UUP0</accession>
<evidence type="ECO:0000256" key="2">
    <source>
        <dbReference type="ARBA" id="ARBA00022801"/>
    </source>
</evidence>
<keyword evidence="2" id="KW-0378">Hydrolase</keyword>
<dbReference type="InterPro" id="IPR003010">
    <property type="entry name" value="C-N_Hydrolase"/>
</dbReference>
<feature type="signal peptide" evidence="4">
    <location>
        <begin position="1"/>
        <end position="23"/>
    </location>
</feature>
<evidence type="ECO:0000256" key="3">
    <source>
        <dbReference type="SAM" id="Phobius"/>
    </source>
</evidence>
<dbReference type="AlphaFoldDB" id="A0A7R8UUP0"/>
<dbReference type="Pfam" id="PF19018">
    <property type="entry name" value="Vanin_C"/>
    <property type="match status" value="1"/>
</dbReference>
<dbReference type="PANTHER" id="PTHR10609:SF14">
    <property type="entry name" value="BIOTINIDASE"/>
    <property type="match status" value="1"/>
</dbReference>
<dbReference type="Gene3D" id="3.60.110.10">
    <property type="entry name" value="Carbon-nitrogen hydrolase"/>
    <property type="match status" value="1"/>
</dbReference>
<feature type="transmembrane region" description="Helical" evidence="3">
    <location>
        <begin position="502"/>
        <end position="522"/>
    </location>
</feature>
<dbReference type="FunCoup" id="A0A7R8UUP0">
    <property type="interactions" value="13"/>
</dbReference>
<dbReference type="EMBL" id="LR899012">
    <property type="protein sequence ID" value="CAD7086923.1"/>
    <property type="molecule type" value="Genomic_DNA"/>
</dbReference>
<evidence type="ECO:0000313" key="7">
    <source>
        <dbReference type="Proteomes" id="UP000594454"/>
    </source>
</evidence>
<dbReference type="InterPro" id="IPR043957">
    <property type="entry name" value="Vanin_C"/>
</dbReference>
<keyword evidence="7" id="KW-1185">Reference proteome</keyword>
<feature type="domain" description="CN hydrolase" evidence="5">
    <location>
        <begin position="31"/>
        <end position="295"/>
    </location>
</feature>
<dbReference type="InParanoid" id="A0A7R8UUP0"/>
<dbReference type="OrthoDB" id="10250282at2759"/>
<keyword evidence="3" id="KW-1133">Transmembrane helix</keyword>
<evidence type="ECO:0000256" key="4">
    <source>
        <dbReference type="SAM" id="SignalP"/>
    </source>
</evidence>
<evidence type="ECO:0000313" key="6">
    <source>
        <dbReference type="EMBL" id="CAD7086923.1"/>
    </source>
</evidence>
<name>A0A7R8UUP0_HERIL</name>
<keyword evidence="3" id="KW-0812">Transmembrane</keyword>
<proteinExistence type="inferred from homology"/>
<organism evidence="6 7">
    <name type="scientific">Hermetia illucens</name>
    <name type="common">Black soldier fly</name>
    <dbReference type="NCBI Taxonomy" id="343691"/>
    <lineage>
        <taxon>Eukaryota</taxon>
        <taxon>Metazoa</taxon>
        <taxon>Ecdysozoa</taxon>
        <taxon>Arthropoda</taxon>
        <taxon>Hexapoda</taxon>
        <taxon>Insecta</taxon>
        <taxon>Pterygota</taxon>
        <taxon>Neoptera</taxon>
        <taxon>Endopterygota</taxon>
        <taxon>Diptera</taxon>
        <taxon>Brachycera</taxon>
        <taxon>Stratiomyomorpha</taxon>
        <taxon>Stratiomyidae</taxon>
        <taxon>Hermetiinae</taxon>
        <taxon>Hermetia</taxon>
    </lineage>
</organism>